<reference evidence="2 3" key="1">
    <citation type="submission" date="2019-11" db="EMBL/GenBank/DDBJ databases">
        <title>Whole genome sequence of Oryza granulata.</title>
        <authorList>
            <person name="Li W."/>
        </authorList>
    </citation>
    <scope>NUCLEOTIDE SEQUENCE [LARGE SCALE GENOMIC DNA]</scope>
    <source>
        <strain evidence="3">cv. Menghai</strain>
        <tissue evidence="2">Leaf</tissue>
    </source>
</reference>
<keyword evidence="3" id="KW-1185">Reference proteome</keyword>
<proteinExistence type="predicted"/>
<protein>
    <submittedName>
        <fullName evidence="2">Uncharacterized protein</fullName>
    </submittedName>
</protein>
<gene>
    <name evidence="2" type="ORF">E2562_019521</name>
</gene>
<dbReference type="AlphaFoldDB" id="A0A6G1CGU2"/>
<feature type="compositionally biased region" description="Gly residues" evidence="1">
    <location>
        <begin position="36"/>
        <end position="56"/>
    </location>
</feature>
<evidence type="ECO:0000256" key="1">
    <source>
        <dbReference type="SAM" id="MobiDB-lite"/>
    </source>
</evidence>
<accession>A0A6G1CGU2</accession>
<dbReference type="Proteomes" id="UP000479710">
    <property type="component" value="Unassembled WGS sequence"/>
</dbReference>
<feature type="region of interest" description="Disordered" evidence="1">
    <location>
        <begin position="36"/>
        <end position="70"/>
    </location>
</feature>
<sequence>MRLFGQTVVSRRCSSSGVLLRCRGWRRRSLGVGDGGRLGGGTTRMDGSGGSLGKTGGEVENGRRRDREERDEEILLTSDGWMWRFGRTAAVLLLWMRRSHGVRDCSHAPQGLGMVGVQAVATARMDGDGGAPLLLDMPRR</sequence>
<name>A0A6G1CGU2_9ORYZ</name>
<evidence type="ECO:0000313" key="2">
    <source>
        <dbReference type="EMBL" id="KAF0899402.1"/>
    </source>
</evidence>
<organism evidence="2 3">
    <name type="scientific">Oryza meyeriana var. granulata</name>
    <dbReference type="NCBI Taxonomy" id="110450"/>
    <lineage>
        <taxon>Eukaryota</taxon>
        <taxon>Viridiplantae</taxon>
        <taxon>Streptophyta</taxon>
        <taxon>Embryophyta</taxon>
        <taxon>Tracheophyta</taxon>
        <taxon>Spermatophyta</taxon>
        <taxon>Magnoliopsida</taxon>
        <taxon>Liliopsida</taxon>
        <taxon>Poales</taxon>
        <taxon>Poaceae</taxon>
        <taxon>BOP clade</taxon>
        <taxon>Oryzoideae</taxon>
        <taxon>Oryzeae</taxon>
        <taxon>Oryzinae</taxon>
        <taxon>Oryza</taxon>
        <taxon>Oryza meyeriana</taxon>
    </lineage>
</organism>
<comment type="caution">
    <text evidence="2">The sequence shown here is derived from an EMBL/GenBank/DDBJ whole genome shotgun (WGS) entry which is preliminary data.</text>
</comment>
<evidence type="ECO:0000313" key="3">
    <source>
        <dbReference type="Proteomes" id="UP000479710"/>
    </source>
</evidence>
<dbReference type="EMBL" id="SPHZ02000009">
    <property type="protein sequence ID" value="KAF0899402.1"/>
    <property type="molecule type" value="Genomic_DNA"/>
</dbReference>